<comment type="cofactor">
    <cofactor evidence="7">
        <name>Zn(2+)</name>
        <dbReference type="ChEBI" id="CHEBI:29105"/>
    </cofactor>
    <text evidence="7">Binds 1 zinc ion per subunit.</text>
</comment>
<evidence type="ECO:0000256" key="8">
    <source>
        <dbReference type="PIRSR" id="PIRSR602481-2"/>
    </source>
</evidence>
<keyword evidence="7" id="KW-0479">Metal-binding</keyword>
<dbReference type="SUPFAM" id="SSF46785">
    <property type="entry name" value="Winged helix' DNA-binding domain"/>
    <property type="match status" value="1"/>
</dbReference>
<keyword evidence="4" id="KW-0805">Transcription regulation</keyword>
<evidence type="ECO:0000256" key="7">
    <source>
        <dbReference type="PIRSR" id="PIRSR602481-1"/>
    </source>
</evidence>
<feature type="binding site" evidence="7">
    <location>
        <position position="111"/>
    </location>
    <ligand>
        <name>Zn(2+)</name>
        <dbReference type="ChEBI" id="CHEBI:29105"/>
    </ligand>
</feature>
<proteinExistence type="inferred from homology"/>
<feature type="binding site" evidence="7">
    <location>
        <position position="151"/>
    </location>
    <ligand>
        <name>Zn(2+)</name>
        <dbReference type="ChEBI" id="CHEBI:29105"/>
    </ligand>
</feature>
<evidence type="ECO:0000256" key="5">
    <source>
        <dbReference type="ARBA" id="ARBA00023125"/>
    </source>
</evidence>
<comment type="similarity">
    <text evidence="1">Belongs to the Fur family.</text>
</comment>
<feature type="binding site" evidence="7">
    <location>
        <position position="154"/>
    </location>
    <ligand>
        <name>Zn(2+)</name>
        <dbReference type="ChEBI" id="CHEBI:29105"/>
    </ligand>
</feature>
<evidence type="ECO:0000313" key="10">
    <source>
        <dbReference type="Proteomes" id="UP000048949"/>
    </source>
</evidence>
<evidence type="ECO:0000256" key="4">
    <source>
        <dbReference type="ARBA" id="ARBA00023015"/>
    </source>
</evidence>
<dbReference type="GO" id="GO:0003700">
    <property type="term" value="F:DNA-binding transcription factor activity"/>
    <property type="evidence" value="ECO:0007669"/>
    <property type="project" value="InterPro"/>
</dbReference>
<keyword evidence="8" id="KW-0408">Iron</keyword>
<evidence type="ECO:0000256" key="2">
    <source>
        <dbReference type="ARBA" id="ARBA00022491"/>
    </source>
</evidence>
<dbReference type="InterPro" id="IPR036388">
    <property type="entry name" value="WH-like_DNA-bd_sf"/>
</dbReference>
<dbReference type="Proteomes" id="UP000048949">
    <property type="component" value="Unassembled WGS sequence"/>
</dbReference>
<dbReference type="Gene3D" id="3.30.1490.190">
    <property type="match status" value="1"/>
</dbReference>
<feature type="binding site" evidence="8">
    <location>
        <position position="126"/>
    </location>
    <ligand>
        <name>Fe cation</name>
        <dbReference type="ChEBI" id="CHEBI:24875"/>
    </ligand>
</feature>
<evidence type="ECO:0000313" key="9">
    <source>
        <dbReference type="EMBL" id="CRK75802.1"/>
    </source>
</evidence>
<reference evidence="9 10" key="1">
    <citation type="submission" date="2015-04" db="EMBL/GenBank/DDBJ databases">
        <authorList>
            <person name="Syromyatnikov M.Y."/>
            <person name="Popov V.N."/>
        </authorList>
    </citation>
    <scope>NUCLEOTIDE SEQUENCE [LARGE SCALE GENOMIC DNA]</scope>
    <source>
        <strain evidence="9 10">CECT 5292</strain>
    </source>
</reference>
<dbReference type="GO" id="GO:0000976">
    <property type="term" value="F:transcription cis-regulatory region binding"/>
    <property type="evidence" value="ECO:0007669"/>
    <property type="project" value="TreeGrafter"/>
</dbReference>
<dbReference type="PANTHER" id="PTHR33202">
    <property type="entry name" value="ZINC UPTAKE REGULATION PROTEIN"/>
    <property type="match status" value="1"/>
</dbReference>
<evidence type="ECO:0000256" key="6">
    <source>
        <dbReference type="ARBA" id="ARBA00023163"/>
    </source>
</evidence>
<dbReference type="AlphaFoldDB" id="A0A0U1NM39"/>
<dbReference type="GO" id="GO:0008270">
    <property type="term" value="F:zinc ion binding"/>
    <property type="evidence" value="ECO:0007669"/>
    <property type="project" value="TreeGrafter"/>
</dbReference>
<protein>
    <submittedName>
        <fullName evidence="9">Zinc uptake regulation protein</fullName>
    </submittedName>
</protein>
<dbReference type="Gene3D" id="1.10.10.10">
    <property type="entry name" value="Winged helix-like DNA-binding domain superfamily/Winged helix DNA-binding domain"/>
    <property type="match status" value="1"/>
</dbReference>
<dbReference type="GO" id="GO:0045892">
    <property type="term" value="P:negative regulation of DNA-templated transcription"/>
    <property type="evidence" value="ECO:0007669"/>
    <property type="project" value="TreeGrafter"/>
</dbReference>
<keyword evidence="5" id="KW-0238">DNA-binding</keyword>
<keyword evidence="3 7" id="KW-0862">Zinc</keyword>
<accession>A0A0U1NM39</accession>
<feature type="binding site" evidence="7">
    <location>
        <position position="114"/>
    </location>
    <ligand>
        <name>Zn(2+)</name>
        <dbReference type="ChEBI" id="CHEBI:29105"/>
    </ligand>
</feature>
<dbReference type="GO" id="GO:0005829">
    <property type="term" value="C:cytosol"/>
    <property type="evidence" value="ECO:0007669"/>
    <property type="project" value="TreeGrafter"/>
</dbReference>
<evidence type="ECO:0000256" key="1">
    <source>
        <dbReference type="ARBA" id="ARBA00007957"/>
    </source>
</evidence>
<evidence type="ECO:0000256" key="3">
    <source>
        <dbReference type="ARBA" id="ARBA00022833"/>
    </source>
</evidence>
<dbReference type="STRING" id="282199.GCA_001049735_01855"/>
<dbReference type="PANTHER" id="PTHR33202:SF6">
    <property type="entry name" value="ZINC UPTAKE REGULATION PROTEIN"/>
    <property type="match status" value="1"/>
</dbReference>
<keyword evidence="2" id="KW-0678">Repressor</keyword>
<dbReference type="InterPro" id="IPR043135">
    <property type="entry name" value="Fur_C"/>
</dbReference>
<sequence>MQPIGFKSHDHGTCIAHSVTSVQKQCAERGLQLTPVRQRVLEILLAKHQAMGAYDILAVLKADGFSAQPPVAYRALDFLVGNGFAHKIERLNAFVACSHPSSEHVPAFLICRVCENVAEGIANLSEDTVAASARDAGFIIERAVVEAEGVCPNCDGAQP</sequence>
<dbReference type="InterPro" id="IPR036390">
    <property type="entry name" value="WH_DNA-bd_sf"/>
</dbReference>
<gene>
    <name evidence="9" type="primary">zur</name>
    <name evidence="9" type="ORF">NIG5292_01856</name>
</gene>
<name>A0A0U1NM39_9RHOB</name>
<keyword evidence="10" id="KW-1185">Reference proteome</keyword>
<dbReference type="RefSeq" id="WP_048599220.1">
    <property type="nucleotide sequence ID" value="NZ_CBFHGK010000004.1"/>
</dbReference>
<comment type="cofactor">
    <cofactor evidence="8">
        <name>Mn(2+)</name>
        <dbReference type="ChEBI" id="CHEBI:29035"/>
    </cofactor>
    <cofactor evidence="8">
        <name>Fe(2+)</name>
        <dbReference type="ChEBI" id="CHEBI:29033"/>
    </cofactor>
    <text evidence="8">Binds 1 Mn(2+) or Fe(2+) ion per subunit.</text>
</comment>
<dbReference type="EMBL" id="CVQV01000009">
    <property type="protein sequence ID" value="CRK75802.1"/>
    <property type="molecule type" value="Genomic_DNA"/>
</dbReference>
<keyword evidence="6" id="KW-0804">Transcription</keyword>
<organism evidence="9 10">
    <name type="scientific">Nereida ignava</name>
    <dbReference type="NCBI Taxonomy" id="282199"/>
    <lineage>
        <taxon>Bacteria</taxon>
        <taxon>Pseudomonadati</taxon>
        <taxon>Pseudomonadota</taxon>
        <taxon>Alphaproteobacteria</taxon>
        <taxon>Rhodobacterales</taxon>
        <taxon>Roseobacteraceae</taxon>
        <taxon>Nereida</taxon>
    </lineage>
</organism>
<dbReference type="GO" id="GO:1900376">
    <property type="term" value="P:regulation of secondary metabolite biosynthetic process"/>
    <property type="evidence" value="ECO:0007669"/>
    <property type="project" value="TreeGrafter"/>
</dbReference>
<dbReference type="InterPro" id="IPR002481">
    <property type="entry name" value="FUR"/>
</dbReference>
<dbReference type="OrthoDB" id="9801127at2"/>